<dbReference type="AlphaFoldDB" id="A0A1B1C6T9"/>
<dbReference type="EMBL" id="CP016286">
    <property type="protein sequence ID" value="ANP85493.1"/>
    <property type="molecule type" value="Genomic_DNA"/>
</dbReference>
<proteinExistence type="predicted"/>
<name>A0A1B1C6T9_RHILE</name>
<evidence type="ECO:0000256" key="1">
    <source>
        <dbReference type="SAM" id="MobiDB-lite"/>
    </source>
</evidence>
<organism evidence="2 3">
    <name type="scientific">Rhizobium leguminosarum</name>
    <dbReference type="NCBI Taxonomy" id="384"/>
    <lineage>
        <taxon>Bacteria</taxon>
        <taxon>Pseudomonadati</taxon>
        <taxon>Pseudomonadota</taxon>
        <taxon>Alphaproteobacteria</taxon>
        <taxon>Hyphomicrobiales</taxon>
        <taxon>Rhizobiaceae</taxon>
        <taxon>Rhizobium/Agrobacterium group</taxon>
        <taxon>Rhizobium</taxon>
    </lineage>
</organism>
<sequence>MDQAGWNRRTVSATRTTEVTRRPEIASGRRDIRRLVSLRLGYDTKPVSERDEVVCAAVVARKYRLLGRPYIVEYS</sequence>
<reference evidence="2 3" key="1">
    <citation type="submission" date="2016-06" db="EMBL/GenBank/DDBJ databases">
        <title>Microsymbionts genomes from the relict species Vavilovia formosa.</title>
        <authorList>
            <person name="Chirak E."/>
            <person name="Kimeklis A."/>
            <person name="Andronov E."/>
        </authorList>
    </citation>
    <scope>NUCLEOTIDE SEQUENCE [LARGE SCALE GENOMIC DNA]</scope>
    <source>
        <strain evidence="2 3">Vaf10</strain>
    </source>
</reference>
<dbReference type="Proteomes" id="UP000092691">
    <property type="component" value="Chromosome"/>
</dbReference>
<evidence type="ECO:0000313" key="3">
    <source>
        <dbReference type="Proteomes" id="UP000092691"/>
    </source>
</evidence>
<feature type="region of interest" description="Disordered" evidence="1">
    <location>
        <begin position="1"/>
        <end position="20"/>
    </location>
</feature>
<protein>
    <submittedName>
        <fullName evidence="2">Uncharacterized protein</fullName>
    </submittedName>
</protein>
<evidence type="ECO:0000313" key="2">
    <source>
        <dbReference type="EMBL" id="ANP85493.1"/>
    </source>
</evidence>
<gene>
    <name evidence="2" type="ORF">BA011_06945</name>
</gene>
<accession>A0A1B1C6T9</accession>